<dbReference type="PROSITE" id="PS50022">
    <property type="entry name" value="FA58C_3"/>
    <property type="match status" value="1"/>
</dbReference>
<dbReference type="Gene3D" id="3.40.390.80">
    <property type="entry name" value="Peptidase M60, enhancin-like domain 2"/>
    <property type="match status" value="1"/>
</dbReference>
<keyword evidence="1" id="KW-0677">Repeat</keyword>
<proteinExistence type="predicted"/>
<dbReference type="InterPro" id="IPR036116">
    <property type="entry name" value="FN3_sf"/>
</dbReference>
<dbReference type="Proteomes" id="UP000768567">
    <property type="component" value="Unassembled WGS sequence"/>
</dbReference>
<dbReference type="CDD" id="cd00063">
    <property type="entry name" value="FN3"/>
    <property type="match status" value="2"/>
</dbReference>
<evidence type="ECO:0000256" key="3">
    <source>
        <dbReference type="SAM" id="MobiDB-lite"/>
    </source>
</evidence>
<keyword evidence="9" id="KW-1185">Reference proteome</keyword>
<dbReference type="InterPro" id="IPR050964">
    <property type="entry name" value="Striated_Muscle_Regulatory"/>
</dbReference>
<dbReference type="Pfam" id="PF00754">
    <property type="entry name" value="F5_F8_type_C"/>
    <property type="match status" value="1"/>
</dbReference>
<feature type="signal peptide" evidence="4">
    <location>
        <begin position="1"/>
        <end position="19"/>
    </location>
</feature>
<dbReference type="Pfam" id="PF00041">
    <property type="entry name" value="fn3"/>
    <property type="match status" value="2"/>
</dbReference>
<keyword evidence="2" id="KW-0378">Hydrolase</keyword>
<dbReference type="InterPro" id="IPR042279">
    <property type="entry name" value="Pep_M60_3"/>
</dbReference>
<feature type="chain" id="PRO_5045524041" evidence="4">
    <location>
        <begin position="20"/>
        <end position="1758"/>
    </location>
</feature>
<dbReference type="RefSeq" id="WP_193500063.1">
    <property type="nucleotide sequence ID" value="NZ_JADCKC010000001.1"/>
</dbReference>
<dbReference type="InterPro" id="IPR003961">
    <property type="entry name" value="FN3_dom"/>
</dbReference>
<feature type="compositionally biased region" description="Polar residues" evidence="3">
    <location>
        <begin position="42"/>
        <end position="51"/>
    </location>
</feature>
<feature type="domain" description="Peptidase M60" evidence="7">
    <location>
        <begin position="884"/>
        <end position="1238"/>
    </location>
</feature>
<dbReference type="InterPro" id="IPR013783">
    <property type="entry name" value="Ig-like_fold"/>
</dbReference>
<dbReference type="PROSITE" id="PS51723">
    <property type="entry name" value="PEPTIDASE_M60"/>
    <property type="match status" value="1"/>
</dbReference>
<dbReference type="PROSITE" id="PS00018">
    <property type="entry name" value="EF_HAND_1"/>
    <property type="match status" value="2"/>
</dbReference>
<evidence type="ECO:0000313" key="9">
    <source>
        <dbReference type="Proteomes" id="UP000768567"/>
    </source>
</evidence>
<sequence length="1758" mass="190227">MRKAIATLLSFCMMFSIMAQVSIARAEEMPGTESGKQYLLQTQTSGQSEDTALQDAEPRAASSETALEPEAPVQTDAAEDTTPAAEDAAALTLDEEEEQFSQPEQISGVEVCVLSGLPLQRDVEFTVCLAREGEEAAEKTLTLSADAQNTTPSARTVRFDGLENGRYTLTVSGSGFETYTQTIEVKDLVYSVQLYTGFLAGFTYSAADVHPGVLRIGDADGSGTVDQADIDAVIDAMEAGENSTACDLDGSGTVDLTDLQMLAESYQDTRDNLAAVVTRIPEALSKPSTNENTVIESGSLEDLTNGNATLSLQNTASEPISPENPVEISFDFATSQESVPMEGMVLQTPADSDNAVSGAVVTVEYVDPDTGLTETMELMVGAAVMARAAAAQVRPDGSVVLDFGGQIAVKKITITVTATANSTNLAEISKVEFLNDMESHIPAPEMNIPTGLKAEPGSRNFTLTWNGEVNITGYEVRIRCGDREEILRTSVNSLTVTTFGGEKLTNGTEYTVSVQSVNGEWRSGYSDTVTVVPKADKLPTAPDALRLTGRFQRIEASWAAAKDADSYNVYYRRQGDGDYLCETGVKATSFTIRNLENNAAYEVYVTAVNELGEGPASLLATASTANINPVRMPAYKLINTPESAGEVTSHIVNATHSAGYMKDSPLDSGNTAWGIVDGDFASWYGINDWDDGAEYPDAGGVRVTFDEVYRIGSISLTQIEDLSLYQNVRVYAHDESGKEYQVPGVTIAKHSDGNGRYYYTIKIPGGVETDYLRVCVGYKYYASPVSISEIRFYAYDSLEDDIFALYADNLHLTLAQGVDEEKINALAARLETRDNGELHPDYDKFKTELENARGLLSASLSDAVTIHTTISAKNDTHLGINGLNAWQPLGVTAHAGEELVIYVGGSTGSTGDTAPLQLIASQYNAEYGQVVSKPIQLRIGRNEILVPELVSFTAEHGGALYVQYTGSDAGAQYSVRVSGGVKIPILSLYGIDDSEERLTLVTAYMEELERYTAALEETHNALHKGSGNAAVDYDYKAEECILNSTDILLDQMMLSVPASQILAGLKSGDTGARASELLNSLDAMDQMMLLFYQHKGLTNLEGAGARNQLPSQHLNIRYMRMFAGAFMYAAGNHIGIGWDSVTGLSQGNPIVLGEDGRYLSGNFFGWGIAHEIGHNINNNKYTVVEVTNNFFSQISQSAEGVRFSYDDVYRKVTSNTTGHSDNVFTQLALYWQLHLAYDDSYEYELYDNYQDLFDGRFFARVDTYARNTAAAPAPQGIALTLGSNSDQNLMRLACAAAQKDLTEFFQRWGMTPDQTTAAYAAQFDKETRAIYYVNDDARDYAFTHAASGSFAGQQVLTEGTAAVVDEVTPNQVNLTFASTADSDLILGYEVARITYENGQPKTEVVGFAAGSSYTDTITTVNNRTVTYVVTAVDKFLNRSQSMTLPTVKISHDGSYDKALWTVTTNMVSEQDTTHDATDHDPCEPETVSAIAQVIDNKKATTYTGKAASGQATVTIDFHKTLAATGFKYTVTSGTPIQDYELQITTDGSKWTTVVTGTFASGEVNTVYFRNQNNDPWVATYDAAQIRLIVKTPAGSEISISELDVLGPTGDNVELLADGIGYLKTEYRFDEGDGNVIPEGSLVFTGSYKGNPAYNVVLLYDENGDLVGGIDAEGSLRAQQIILAPDPDNGELGEVSEGYWVYWIEPDDLEGFTLPDSVRAELYRVDNATTNEGQRLTADTLLVTLPGELPQITIAGSTH</sequence>
<feature type="region of interest" description="Disordered" evidence="3">
    <location>
        <begin position="42"/>
        <end position="85"/>
    </location>
</feature>
<dbReference type="EMBL" id="JADCKC010000001">
    <property type="protein sequence ID" value="MBE5036779.1"/>
    <property type="molecule type" value="Genomic_DNA"/>
</dbReference>
<dbReference type="SUPFAM" id="SSF49785">
    <property type="entry name" value="Galactose-binding domain-like"/>
    <property type="match status" value="1"/>
</dbReference>
<keyword evidence="2" id="KW-0326">Glycosidase</keyword>
<dbReference type="InterPro" id="IPR008979">
    <property type="entry name" value="Galactose-bd-like_sf"/>
</dbReference>
<evidence type="ECO:0000259" key="5">
    <source>
        <dbReference type="PROSITE" id="PS50022"/>
    </source>
</evidence>
<dbReference type="SUPFAM" id="SSF49265">
    <property type="entry name" value="Fibronectin type III"/>
    <property type="match status" value="1"/>
</dbReference>
<evidence type="ECO:0000259" key="7">
    <source>
        <dbReference type="PROSITE" id="PS51723"/>
    </source>
</evidence>
<dbReference type="PANTHER" id="PTHR13817:SF73">
    <property type="entry name" value="FIBRONECTIN TYPE-III DOMAIN-CONTAINING PROTEIN"/>
    <property type="match status" value="1"/>
</dbReference>
<dbReference type="Pfam" id="PF13402">
    <property type="entry name" value="Peptidase_M60"/>
    <property type="match status" value="1"/>
</dbReference>
<evidence type="ECO:0000256" key="4">
    <source>
        <dbReference type="SAM" id="SignalP"/>
    </source>
</evidence>
<keyword evidence="4" id="KW-0732">Signal</keyword>
<evidence type="ECO:0000259" key="6">
    <source>
        <dbReference type="PROSITE" id="PS50853"/>
    </source>
</evidence>
<dbReference type="PANTHER" id="PTHR13817">
    <property type="entry name" value="TITIN"/>
    <property type="match status" value="1"/>
</dbReference>
<feature type="domain" description="Fibronectin type-III" evidence="6">
    <location>
        <begin position="538"/>
        <end position="627"/>
    </location>
</feature>
<dbReference type="Gene3D" id="1.10.390.30">
    <property type="entry name" value="Peptidase M60, enhancin-like domain 3"/>
    <property type="match status" value="1"/>
</dbReference>
<feature type="domain" description="Fibronectin type-III" evidence="6">
    <location>
        <begin position="448"/>
        <end position="536"/>
    </location>
</feature>
<protein>
    <submittedName>
        <fullName evidence="8">Fibronectin type III domain-containing protein</fullName>
    </submittedName>
</protein>
<comment type="caution">
    <text evidence="8">The sequence shown here is derived from an EMBL/GenBank/DDBJ whole genome shotgun (WGS) entry which is preliminary data.</text>
</comment>
<dbReference type="PROSITE" id="PS50853">
    <property type="entry name" value="FN3"/>
    <property type="match status" value="2"/>
</dbReference>
<dbReference type="SMART" id="SM00060">
    <property type="entry name" value="FN3"/>
    <property type="match status" value="2"/>
</dbReference>
<evidence type="ECO:0000256" key="2">
    <source>
        <dbReference type="ARBA" id="ARBA00023295"/>
    </source>
</evidence>
<organism evidence="8 9">
    <name type="scientific">Gemmiger gallinarum</name>
    <dbReference type="NCBI Taxonomy" id="2779354"/>
    <lineage>
        <taxon>Bacteria</taxon>
        <taxon>Bacillati</taxon>
        <taxon>Bacillota</taxon>
        <taxon>Clostridia</taxon>
        <taxon>Eubacteriales</taxon>
        <taxon>Gemmiger</taxon>
    </lineage>
</organism>
<dbReference type="Gene3D" id="2.60.40.10">
    <property type="entry name" value="Immunoglobulins"/>
    <property type="match status" value="3"/>
</dbReference>
<dbReference type="InterPro" id="IPR000421">
    <property type="entry name" value="FA58C"/>
</dbReference>
<feature type="domain" description="F5/8 type C" evidence="5">
    <location>
        <begin position="1454"/>
        <end position="1607"/>
    </location>
</feature>
<evidence type="ECO:0000313" key="8">
    <source>
        <dbReference type="EMBL" id="MBE5036779.1"/>
    </source>
</evidence>
<evidence type="ECO:0000256" key="1">
    <source>
        <dbReference type="ARBA" id="ARBA00022737"/>
    </source>
</evidence>
<reference evidence="8 9" key="1">
    <citation type="submission" date="2020-10" db="EMBL/GenBank/DDBJ databases">
        <title>ChiBAC.</title>
        <authorList>
            <person name="Zenner C."/>
            <person name="Hitch T.C.A."/>
            <person name="Clavel T."/>
        </authorList>
    </citation>
    <scope>NUCLEOTIDE SEQUENCE [LARGE SCALE GENOMIC DNA]</scope>
    <source>
        <strain evidence="8 9">DSM 109015</strain>
    </source>
</reference>
<dbReference type="InterPro" id="IPR031161">
    <property type="entry name" value="Peptidase_M60_dom"/>
</dbReference>
<dbReference type="Gene3D" id="2.60.120.1250">
    <property type="entry name" value="Peptidase M60, enhancin-like domain 1"/>
    <property type="match status" value="1"/>
</dbReference>
<dbReference type="InterPro" id="IPR018247">
    <property type="entry name" value="EF_Hand_1_Ca_BS"/>
</dbReference>
<accession>A0ABR9R0W6</accession>
<gene>
    <name evidence="8" type="ORF">INF35_03125</name>
</gene>
<name>A0ABR9R0W6_9FIRM</name>
<dbReference type="Gene3D" id="2.60.120.260">
    <property type="entry name" value="Galactose-binding domain-like"/>
    <property type="match status" value="2"/>
</dbReference>
<dbReference type="SMART" id="SM01276">
    <property type="entry name" value="M60-like"/>
    <property type="match status" value="1"/>
</dbReference>